<name>A0ABS7DIT3_9GAMM</name>
<accession>A0ABS7DIT3</accession>
<keyword evidence="3" id="KW-1185">Reference proteome</keyword>
<dbReference type="PANTHER" id="PTHR30050:SF4">
    <property type="entry name" value="ATP-BINDING PROTEIN RV3427C IN INSERTION SEQUENCE-RELATED"/>
    <property type="match status" value="1"/>
</dbReference>
<dbReference type="RefSeq" id="WP_219938384.1">
    <property type="nucleotide sequence ID" value="NZ_JAGFNY010000063.1"/>
</dbReference>
<dbReference type="Gene3D" id="3.40.50.300">
    <property type="entry name" value="P-loop containing nucleotide triphosphate hydrolases"/>
    <property type="match status" value="1"/>
</dbReference>
<dbReference type="PIRSF" id="PIRSF003073">
    <property type="entry name" value="DNAC_TnpB_IstB"/>
    <property type="match status" value="1"/>
</dbReference>
<sequence length="244" mass="27479">MQQTIIDLMNKLDLKGAIESFRILNNDPAYLDKTPCSIVLKSLLEAEINHRDKRRQEALLKTSRLPLHVTISDWNFNDERDSNEFRSKVASMLTLNFIEMGQNLNVLGGSGTGKTFFMSLIGCLACSHGKTVVFYNTNELINSIKLSRGSASYYTKIKTLSGKTVLMLDDFCLFEYDEEEQAILFDILNARFGKKTTIIGSQKSMVGWRETLGETALSESIIERAGRNNFTLVMPGVSRRANLD</sequence>
<dbReference type="PANTHER" id="PTHR30050">
    <property type="entry name" value="CHROMOSOMAL REPLICATION INITIATOR PROTEIN DNAA"/>
    <property type="match status" value="1"/>
</dbReference>
<evidence type="ECO:0000259" key="1">
    <source>
        <dbReference type="Pfam" id="PF01695"/>
    </source>
</evidence>
<dbReference type="InterPro" id="IPR028350">
    <property type="entry name" value="DNAC/IstB-like"/>
</dbReference>
<keyword evidence="2" id="KW-0547">Nucleotide-binding</keyword>
<proteinExistence type="predicted"/>
<reference evidence="2 3" key="1">
    <citation type="submission" date="2021-03" db="EMBL/GenBank/DDBJ databases">
        <title>Succinivibrio sp. nov. isolated from feces of cow.</title>
        <authorList>
            <person name="Choi J.-Y."/>
        </authorList>
    </citation>
    <scope>NUCLEOTIDE SEQUENCE [LARGE SCALE GENOMIC DNA]</scope>
    <source>
        <strain evidence="2 3">AGMB01872</strain>
    </source>
</reference>
<dbReference type="InterPro" id="IPR027417">
    <property type="entry name" value="P-loop_NTPase"/>
</dbReference>
<protein>
    <submittedName>
        <fullName evidence="2">ATP-binding protein</fullName>
    </submittedName>
</protein>
<dbReference type="Pfam" id="PF01695">
    <property type="entry name" value="IstB_IS21"/>
    <property type="match status" value="1"/>
</dbReference>
<evidence type="ECO:0000313" key="3">
    <source>
        <dbReference type="Proteomes" id="UP000731465"/>
    </source>
</evidence>
<feature type="domain" description="IstB-like ATP-binding" evidence="1">
    <location>
        <begin position="11"/>
        <end position="225"/>
    </location>
</feature>
<organism evidence="2 3">
    <name type="scientific">Succinivibrio faecicola</name>
    <dbReference type="NCBI Taxonomy" id="2820300"/>
    <lineage>
        <taxon>Bacteria</taxon>
        <taxon>Pseudomonadati</taxon>
        <taxon>Pseudomonadota</taxon>
        <taxon>Gammaproteobacteria</taxon>
        <taxon>Aeromonadales</taxon>
        <taxon>Succinivibrionaceae</taxon>
        <taxon>Succinivibrio</taxon>
    </lineage>
</organism>
<dbReference type="EMBL" id="JAGFNY010000063">
    <property type="protein sequence ID" value="MBW7571133.1"/>
    <property type="molecule type" value="Genomic_DNA"/>
</dbReference>
<dbReference type="GO" id="GO:0005524">
    <property type="term" value="F:ATP binding"/>
    <property type="evidence" value="ECO:0007669"/>
    <property type="project" value="UniProtKB-KW"/>
</dbReference>
<gene>
    <name evidence="2" type="ORF">J5V48_09540</name>
</gene>
<keyword evidence="2" id="KW-0067">ATP-binding</keyword>
<dbReference type="InterPro" id="IPR002611">
    <property type="entry name" value="IstB_ATP-bd"/>
</dbReference>
<dbReference type="Proteomes" id="UP000731465">
    <property type="component" value="Unassembled WGS sequence"/>
</dbReference>
<comment type="caution">
    <text evidence="2">The sequence shown here is derived from an EMBL/GenBank/DDBJ whole genome shotgun (WGS) entry which is preliminary data.</text>
</comment>
<dbReference type="SUPFAM" id="SSF52540">
    <property type="entry name" value="P-loop containing nucleoside triphosphate hydrolases"/>
    <property type="match status" value="1"/>
</dbReference>
<evidence type="ECO:0000313" key="2">
    <source>
        <dbReference type="EMBL" id="MBW7571133.1"/>
    </source>
</evidence>